<dbReference type="InterPro" id="IPR036390">
    <property type="entry name" value="WH_DNA-bd_sf"/>
</dbReference>
<dbReference type="InterPro" id="IPR000847">
    <property type="entry name" value="LysR_HTH_N"/>
</dbReference>
<dbReference type="InterPro" id="IPR036388">
    <property type="entry name" value="WH-like_DNA-bd_sf"/>
</dbReference>
<dbReference type="InterPro" id="IPR005119">
    <property type="entry name" value="LysR_subst-bd"/>
</dbReference>
<evidence type="ECO:0000313" key="6">
    <source>
        <dbReference type="EMBL" id="MFC3097208.1"/>
    </source>
</evidence>
<dbReference type="Gene3D" id="3.40.190.10">
    <property type="entry name" value="Periplasmic binding protein-like II"/>
    <property type="match status" value="2"/>
</dbReference>
<sequence length="305" mass="33294">MRFKGFDLNLLVALDALVEERSVSRAAERLNLSQPAMSAALARLRQFFGDPLLVAQGKRMIPTAQAQALHRDLGPVIARLDALIARSTAFDPLSSTRTFRICASDYLVAVLFPAVIADLTRLAPAIGLDIVPPSQAAQTELERGEIDLLLTPQEHCIPGHPTQLLFEEAHVVAGWRGNPALDEPLTRDGFLAAGHVAVRVGQGARASFAESQLAALAAERRIEITAASFTSVPDLLVGTDRLAVMHRRLAQVMARRLPIVWQDMPFAFPVMRQMMQFNQARQDDSGLAWLMAQLRRHAGGDASPC</sequence>
<dbReference type="Pfam" id="PF03466">
    <property type="entry name" value="LysR_substrate"/>
    <property type="match status" value="1"/>
</dbReference>
<keyword evidence="2" id="KW-0805">Transcription regulation</keyword>
<organism evidence="6 7">
    <name type="scientific">Alteraurantiacibacter palmitatis</name>
    <dbReference type="NCBI Taxonomy" id="2054628"/>
    <lineage>
        <taxon>Bacteria</taxon>
        <taxon>Pseudomonadati</taxon>
        <taxon>Pseudomonadota</taxon>
        <taxon>Alphaproteobacteria</taxon>
        <taxon>Sphingomonadales</taxon>
        <taxon>Erythrobacteraceae</taxon>
        <taxon>Alteraurantiacibacter</taxon>
    </lineage>
</organism>
<evidence type="ECO:0000256" key="1">
    <source>
        <dbReference type="ARBA" id="ARBA00009437"/>
    </source>
</evidence>
<evidence type="ECO:0000256" key="2">
    <source>
        <dbReference type="ARBA" id="ARBA00023015"/>
    </source>
</evidence>
<protein>
    <submittedName>
        <fullName evidence="6">LysR family transcriptional regulator</fullName>
    </submittedName>
</protein>
<reference evidence="7" key="1">
    <citation type="journal article" date="2019" name="Int. J. Syst. Evol. Microbiol.">
        <title>The Global Catalogue of Microorganisms (GCM) 10K type strain sequencing project: providing services to taxonomists for standard genome sequencing and annotation.</title>
        <authorList>
            <consortium name="The Broad Institute Genomics Platform"/>
            <consortium name="The Broad Institute Genome Sequencing Center for Infectious Disease"/>
            <person name="Wu L."/>
            <person name="Ma J."/>
        </authorList>
    </citation>
    <scope>NUCLEOTIDE SEQUENCE [LARGE SCALE GENOMIC DNA]</scope>
    <source>
        <strain evidence="7">KCTC 52607</strain>
    </source>
</reference>
<dbReference type="Gene3D" id="1.10.10.10">
    <property type="entry name" value="Winged helix-like DNA-binding domain superfamily/Winged helix DNA-binding domain"/>
    <property type="match status" value="1"/>
</dbReference>
<evidence type="ECO:0000259" key="5">
    <source>
        <dbReference type="PROSITE" id="PS50931"/>
    </source>
</evidence>
<comment type="similarity">
    <text evidence="1">Belongs to the LysR transcriptional regulatory family.</text>
</comment>
<keyword evidence="4" id="KW-0804">Transcription</keyword>
<name>A0ABV7E3K5_9SPHN</name>
<dbReference type="Pfam" id="PF00126">
    <property type="entry name" value="HTH_1"/>
    <property type="match status" value="1"/>
</dbReference>
<evidence type="ECO:0000256" key="3">
    <source>
        <dbReference type="ARBA" id="ARBA00023125"/>
    </source>
</evidence>
<dbReference type="InterPro" id="IPR050389">
    <property type="entry name" value="LysR-type_TF"/>
</dbReference>
<dbReference type="PROSITE" id="PS50931">
    <property type="entry name" value="HTH_LYSR"/>
    <property type="match status" value="1"/>
</dbReference>
<accession>A0ABV7E3K5</accession>
<gene>
    <name evidence="6" type="ORF">ACFODU_05270</name>
</gene>
<proteinExistence type="inferred from homology"/>
<dbReference type="RefSeq" id="WP_336927030.1">
    <property type="nucleotide sequence ID" value="NZ_JBANRO010000011.1"/>
</dbReference>
<keyword evidence="3" id="KW-0238">DNA-binding</keyword>
<dbReference type="PANTHER" id="PTHR30118:SF6">
    <property type="entry name" value="HTH-TYPE TRANSCRIPTIONAL REGULATOR LEUO"/>
    <property type="match status" value="1"/>
</dbReference>
<evidence type="ECO:0000313" key="7">
    <source>
        <dbReference type="Proteomes" id="UP001595456"/>
    </source>
</evidence>
<keyword evidence="7" id="KW-1185">Reference proteome</keyword>
<feature type="domain" description="HTH lysR-type" evidence="5">
    <location>
        <begin position="6"/>
        <end position="63"/>
    </location>
</feature>
<evidence type="ECO:0000256" key="4">
    <source>
        <dbReference type="ARBA" id="ARBA00023163"/>
    </source>
</evidence>
<dbReference type="SUPFAM" id="SSF53850">
    <property type="entry name" value="Periplasmic binding protein-like II"/>
    <property type="match status" value="1"/>
</dbReference>
<dbReference type="Proteomes" id="UP001595456">
    <property type="component" value="Unassembled WGS sequence"/>
</dbReference>
<dbReference type="SUPFAM" id="SSF46785">
    <property type="entry name" value="Winged helix' DNA-binding domain"/>
    <property type="match status" value="1"/>
</dbReference>
<comment type="caution">
    <text evidence="6">The sequence shown here is derived from an EMBL/GenBank/DDBJ whole genome shotgun (WGS) entry which is preliminary data.</text>
</comment>
<dbReference type="PRINTS" id="PR00039">
    <property type="entry name" value="HTHLYSR"/>
</dbReference>
<dbReference type="EMBL" id="JBHRST010000007">
    <property type="protein sequence ID" value="MFC3097208.1"/>
    <property type="molecule type" value="Genomic_DNA"/>
</dbReference>
<dbReference type="PANTHER" id="PTHR30118">
    <property type="entry name" value="HTH-TYPE TRANSCRIPTIONAL REGULATOR LEUO-RELATED"/>
    <property type="match status" value="1"/>
</dbReference>